<dbReference type="EMBL" id="JBHUKU010000027">
    <property type="protein sequence ID" value="MFD2464764.1"/>
    <property type="molecule type" value="Genomic_DNA"/>
</dbReference>
<keyword evidence="2" id="KW-0479">Metal-binding</keyword>
<evidence type="ECO:0000256" key="2">
    <source>
        <dbReference type="ARBA" id="ARBA00022723"/>
    </source>
</evidence>
<name>A0ABW5GVH2_9PSEU</name>
<dbReference type="RefSeq" id="WP_378273149.1">
    <property type="nucleotide sequence ID" value="NZ_JBHUKU010000027.1"/>
</dbReference>
<feature type="domain" description="DDE Tnp4" evidence="3">
    <location>
        <begin position="5"/>
        <end position="61"/>
    </location>
</feature>
<comment type="caution">
    <text evidence="4">The sequence shown here is derived from an EMBL/GenBank/DDBJ whole genome shotgun (WGS) entry which is preliminary data.</text>
</comment>
<reference evidence="5" key="1">
    <citation type="journal article" date="2019" name="Int. J. Syst. Evol. Microbiol.">
        <title>The Global Catalogue of Microorganisms (GCM) 10K type strain sequencing project: providing services to taxonomists for standard genome sequencing and annotation.</title>
        <authorList>
            <consortium name="The Broad Institute Genomics Platform"/>
            <consortium name="The Broad Institute Genome Sequencing Center for Infectious Disease"/>
            <person name="Wu L."/>
            <person name="Ma J."/>
        </authorList>
    </citation>
    <scope>NUCLEOTIDE SEQUENCE [LARGE SCALE GENOMIC DNA]</scope>
    <source>
        <strain evidence="5">CGMCC 4.7643</strain>
    </source>
</reference>
<organism evidence="4 5">
    <name type="scientific">Amycolatopsis samaneae</name>
    <dbReference type="NCBI Taxonomy" id="664691"/>
    <lineage>
        <taxon>Bacteria</taxon>
        <taxon>Bacillati</taxon>
        <taxon>Actinomycetota</taxon>
        <taxon>Actinomycetes</taxon>
        <taxon>Pseudonocardiales</taxon>
        <taxon>Pseudonocardiaceae</taxon>
        <taxon>Amycolatopsis</taxon>
    </lineage>
</organism>
<evidence type="ECO:0000313" key="5">
    <source>
        <dbReference type="Proteomes" id="UP001597419"/>
    </source>
</evidence>
<sequence length="68" mass="8010">QGTTHELHHDNRTYNTLHTRLRCLGERAAATLKTRWKTLHHITLCPQRIGHITQAALVLTQFEHQDRY</sequence>
<feature type="non-terminal residue" evidence="4">
    <location>
        <position position="1"/>
    </location>
</feature>
<keyword evidence="5" id="KW-1185">Reference proteome</keyword>
<accession>A0ABW5GVH2</accession>
<dbReference type="InterPro" id="IPR027806">
    <property type="entry name" value="HARBI1_dom"/>
</dbReference>
<evidence type="ECO:0000256" key="1">
    <source>
        <dbReference type="ARBA" id="ARBA00001968"/>
    </source>
</evidence>
<protein>
    <submittedName>
        <fullName evidence="4">Transposase family protein</fullName>
    </submittedName>
</protein>
<proteinExistence type="predicted"/>
<evidence type="ECO:0000313" key="4">
    <source>
        <dbReference type="EMBL" id="MFD2464764.1"/>
    </source>
</evidence>
<comment type="cofactor">
    <cofactor evidence="1">
        <name>a divalent metal cation</name>
        <dbReference type="ChEBI" id="CHEBI:60240"/>
    </cofactor>
</comment>
<evidence type="ECO:0000259" key="3">
    <source>
        <dbReference type="Pfam" id="PF13359"/>
    </source>
</evidence>
<gene>
    <name evidence="4" type="ORF">ACFSYJ_39520</name>
</gene>
<dbReference type="Pfam" id="PF13359">
    <property type="entry name" value="DDE_Tnp_4"/>
    <property type="match status" value="1"/>
</dbReference>
<dbReference type="Proteomes" id="UP001597419">
    <property type="component" value="Unassembled WGS sequence"/>
</dbReference>